<dbReference type="GO" id="GO:0003723">
    <property type="term" value="F:RNA binding"/>
    <property type="evidence" value="ECO:0007669"/>
    <property type="project" value="TreeGrafter"/>
</dbReference>
<sequence length="838" mass="96004">MDSDNFFGFDTSIPPEDALEGLEDEEYDALNDETFGSAAVDGDWEEGHEQMASLTEARRRNQKDYQNSLKQDDNGTLLENFQNLALLSYNSQNEHRLGQSSAPISIGEAYPSRNETRTRMGSLLGDDNDLPCSPSNSIWTPSPDLDKLQPVTRHSPSNGVSRSMGQLPGLSHLGALPSLGLQTVKTVDEIEEEMKLQQKRPSPAGQFNTLRAEELERELARLGAVRPQHHQSMMGSTVHPHHYNFQRQGSFTGSVPNNHAPFNRQFQRAFPNQGNFQGSLQQYPHQQVPQQFMNNFPNSNNAKGMMNHLSQPPPQHHHQHHPHPNHHHHMQGANHYGMYPHHNNIHGNHGHHQQSHHFLSDGRCNCNGYDQARNGKPHYDRRNIDRPPYEQNKMQHDRRNFDRYPYDQNRGQDQGKNHYDRSNNSRDDYPNHLGRTRRDSEAEWEEWHRLREEDEYCGLMTPKEKNWLKNIQAMQLQTDNPYQDDYYFVMYSVKQQRKREEEVISIDGLQLLLPDRGKDGGREYEPPRLENSLGKLQVVSVNAPRKIIDLQVVHPDPAHPTTPLQRDMRKHRFLLLHIEKLYNVMMEIDDLERKIRHLPDCPTRDLYRSKSRQLALKLWENITLTSEKLVQLLSVRKGKSLLFRLLMWLDETAHTKLVLTLFQNMLLLTKRDVHDQYLALFWPLTDRLIASSNHNLLLEIAKALLAQGGATQKANISSALYSKYGVSLILAMMVRGEQLSSDIEKYDVWQDLLAAVIGILSSPSDSFSSKPLSDSGKSSSDFAQALPSVALAASPFPPAVHLARCNRVDPQSIKASQEKMKLLEMVHTKSTTQKPAMS</sequence>
<evidence type="ECO:0000256" key="1">
    <source>
        <dbReference type="ARBA" id="ARBA00004201"/>
    </source>
</evidence>
<feature type="region of interest" description="Disordered" evidence="3">
    <location>
        <begin position="372"/>
        <end position="445"/>
    </location>
</feature>
<keyword evidence="5" id="KW-1185">Reference proteome</keyword>
<dbReference type="InterPro" id="IPR039900">
    <property type="entry name" value="Pat1-like"/>
</dbReference>
<dbReference type="PANTHER" id="PTHR21551">
    <property type="entry name" value="TOPOISOMERASE II-ASSOCIATED PROTEIN PAT1"/>
    <property type="match status" value="1"/>
</dbReference>
<feature type="region of interest" description="Disordered" evidence="3">
    <location>
        <begin position="305"/>
        <end position="358"/>
    </location>
</feature>
<dbReference type="GO" id="GO:0000290">
    <property type="term" value="P:deadenylation-dependent decapping of nuclear-transcribed mRNA"/>
    <property type="evidence" value="ECO:0007669"/>
    <property type="project" value="InterPro"/>
</dbReference>
<dbReference type="Proteomes" id="UP001381693">
    <property type="component" value="Unassembled WGS sequence"/>
</dbReference>
<evidence type="ECO:0000313" key="4">
    <source>
        <dbReference type="EMBL" id="KAK7065222.1"/>
    </source>
</evidence>
<reference evidence="4 5" key="1">
    <citation type="submission" date="2023-11" db="EMBL/GenBank/DDBJ databases">
        <title>Halocaridina rubra genome assembly.</title>
        <authorList>
            <person name="Smith C."/>
        </authorList>
    </citation>
    <scope>NUCLEOTIDE SEQUENCE [LARGE SCALE GENOMIC DNA]</scope>
    <source>
        <strain evidence="4">EP-1</strain>
        <tissue evidence="4">Whole</tissue>
    </source>
</reference>
<protein>
    <submittedName>
        <fullName evidence="4">Uncharacterized protein</fullName>
    </submittedName>
</protein>
<gene>
    <name evidence="4" type="ORF">SK128_006936</name>
</gene>
<evidence type="ECO:0000256" key="3">
    <source>
        <dbReference type="SAM" id="MobiDB-lite"/>
    </source>
</evidence>
<keyword evidence="2" id="KW-0963">Cytoplasm</keyword>
<proteinExistence type="predicted"/>
<feature type="compositionally biased region" description="Polar residues" evidence="3">
    <location>
        <begin position="152"/>
        <end position="161"/>
    </location>
</feature>
<feature type="region of interest" description="Disordered" evidence="3">
    <location>
        <begin position="140"/>
        <end position="161"/>
    </location>
</feature>
<dbReference type="EMBL" id="JAXCGZ010020845">
    <property type="protein sequence ID" value="KAK7065222.1"/>
    <property type="molecule type" value="Genomic_DNA"/>
</dbReference>
<evidence type="ECO:0000256" key="2">
    <source>
        <dbReference type="ARBA" id="ARBA00022490"/>
    </source>
</evidence>
<comment type="subcellular location">
    <subcellularLocation>
        <location evidence="1">Cytoplasm</location>
        <location evidence="1">P-body</location>
    </subcellularLocation>
</comment>
<organism evidence="4 5">
    <name type="scientific">Halocaridina rubra</name>
    <name type="common">Hawaiian red shrimp</name>
    <dbReference type="NCBI Taxonomy" id="373956"/>
    <lineage>
        <taxon>Eukaryota</taxon>
        <taxon>Metazoa</taxon>
        <taxon>Ecdysozoa</taxon>
        <taxon>Arthropoda</taxon>
        <taxon>Crustacea</taxon>
        <taxon>Multicrustacea</taxon>
        <taxon>Malacostraca</taxon>
        <taxon>Eumalacostraca</taxon>
        <taxon>Eucarida</taxon>
        <taxon>Decapoda</taxon>
        <taxon>Pleocyemata</taxon>
        <taxon>Caridea</taxon>
        <taxon>Atyoidea</taxon>
        <taxon>Atyidae</taxon>
        <taxon>Halocaridina</taxon>
    </lineage>
</organism>
<dbReference type="PANTHER" id="PTHR21551:SF0">
    <property type="entry name" value="PROTEIN ASSOCIATED WITH TOPO II RELATED-1, ISOFORM A"/>
    <property type="match status" value="1"/>
</dbReference>
<feature type="compositionally biased region" description="Basic and acidic residues" evidence="3">
    <location>
        <begin position="377"/>
        <end position="405"/>
    </location>
</feature>
<comment type="caution">
    <text evidence="4">The sequence shown here is derived from an EMBL/GenBank/DDBJ whole genome shotgun (WGS) entry which is preliminary data.</text>
</comment>
<evidence type="ECO:0000313" key="5">
    <source>
        <dbReference type="Proteomes" id="UP001381693"/>
    </source>
</evidence>
<name>A0AAN8WHJ4_HALRR</name>
<dbReference type="AlphaFoldDB" id="A0AAN8WHJ4"/>
<accession>A0AAN8WHJ4</accession>
<dbReference type="GO" id="GO:0000932">
    <property type="term" value="C:P-body"/>
    <property type="evidence" value="ECO:0007669"/>
    <property type="project" value="UniProtKB-SubCell"/>
</dbReference>
<dbReference type="GO" id="GO:0033962">
    <property type="term" value="P:P-body assembly"/>
    <property type="evidence" value="ECO:0007669"/>
    <property type="project" value="TreeGrafter"/>
</dbReference>
<feature type="compositionally biased region" description="Basic and acidic residues" evidence="3">
    <location>
        <begin position="413"/>
        <end position="445"/>
    </location>
</feature>
<feature type="compositionally biased region" description="Basic residues" evidence="3">
    <location>
        <begin position="315"/>
        <end position="330"/>
    </location>
</feature>